<dbReference type="SMART" id="SM00490">
    <property type="entry name" value="HELICc"/>
    <property type="match status" value="1"/>
</dbReference>
<dbReference type="OrthoDB" id="9807155at2"/>
<evidence type="ECO:0000313" key="8">
    <source>
        <dbReference type="EMBL" id="SDG49920.1"/>
    </source>
</evidence>
<dbReference type="PANTHER" id="PTHR12131">
    <property type="entry name" value="ATP-DEPENDENT RNA AND DNA HELICASE"/>
    <property type="match status" value="1"/>
</dbReference>
<keyword evidence="1" id="KW-0547">Nucleotide-binding</keyword>
<protein>
    <submittedName>
        <fullName evidence="8">ATP-dependent RNA helicase SUPV3L1/SUV3</fullName>
    </submittedName>
</protein>
<comment type="caution">
    <text evidence="8">The sequence shown here is derived from an EMBL/GenBank/DDBJ whole genome shotgun (WGS) entry which is preliminary data.</text>
</comment>
<evidence type="ECO:0000256" key="2">
    <source>
        <dbReference type="ARBA" id="ARBA00022801"/>
    </source>
</evidence>
<gene>
    <name evidence="8" type="ORF">SAMN05660686_04616</name>
</gene>
<dbReference type="InterPro" id="IPR027417">
    <property type="entry name" value="P-loop_NTPase"/>
</dbReference>
<evidence type="ECO:0000259" key="6">
    <source>
        <dbReference type="PROSITE" id="PS51192"/>
    </source>
</evidence>
<dbReference type="Gene3D" id="3.40.50.300">
    <property type="entry name" value="P-loop containing nucleotide triphosphate hydrolases"/>
    <property type="match status" value="2"/>
</dbReference>
<evidence type="ECO:0000313" key="9">
    <source>
        <dbReference type="Proteomes" id="UP000198615"/>
    </source>
</evidence>
<dbReference type="Pfam" id="PF22527">
    <property type="entry name" value="DEXQc_Suv3"/>
    <property type="match status" value="1"/>
</dbReference>
<feature type="compositionally biased region" description="Basic and acidic residues" evidence="5">
    <location>
        <begin position="997"/>
        <end position="1034"/>
    </location>
</feature>
<dbReference type="Proteomes" id="UP000198615">
    <property type="component" value="Unassembled WGS sequence"/>
</dbReference>
<evidence type="ECO:0000259" key="7">
    <source>
        <dbReference type="PROSITE" id="PS51194"/>
    </source>
</evidence>
<feature type="domain" description="Helicase ATP-binding" evidence="6">
    <location>
        <begin position="2"/>
        <end position="150"/>
    </location>
</feature>
<dbReference type="PROSITE" id="PS51194">
    <property type="entry name" value="HELICASE_CTER"/>
    <property type="match status" value="1"/>
</dbReference>
<dbReference type="GO" id="GO:0004386">
    <property type="term" value="F:helicase activity"/>
    <property type="evidence" value="ECO:0007669"/>
    <property type="project" value="UniProtKB-KW"/>
</dbReference>
<dbReference type="GO" id="GO:0016787">
    <property type="term" value="F:hydrolase activity"/>
    <property type="evidence" value="ECO:0007669"/>
    <property type="project" value="UniProtKB-KW"/>
</dbReference>
<feature type="compositionally biased region" description="Low complexity" evidence="5">
    <location>
        <begin position="821"/>
        <end position="833"/>
    </location>
</feature>
<dbReference type="PROSITE" id="PS51192">
    <property type="entry name" value="HELICASE_ATP_BIND_1"/>
    <property type="match status" value="1"/>
</dbReference>
<dbReference type="InterPro" id="IPR050699">
    <property type="entry name" value="RNA-DNA_Helicase"/>
</dbReference>
<feature type="compositionally biased region" description="Acidic residues" evidence="5">
    <location>
        <begin position="942"/>
        <end position="952"/>
    </location>
</feature>
<dbReference type="GO" id="GO:0005524">
    <property type="term" value="F:ATP binding"/>
    <property type="evidence" value="ECO:0007669"/>
    <property type="project" value="UniProtKB-KW"/>
</dbReference>
<feature type="compositionally biased region" description="Low complexity" evidence="5">
    <location>
        <begin position="794"/>
        <end position="805"/>
    </location>
</feature>
<accession>A0A8G2EX02</accession>
<keyword evidence="4" id="KW-0067">ATP-binding</keyword>
<proteinExistence type="predicted"/>
<keyword evidence="2" id="KW-0378">Hydrolase</keyword>
<feature type="compositionally biased region" description="Low complexity" evidence="5">
    <location>
        <begin position="886"/>
        <end position="895"/>
    </location>
</feature>
<feature type="compositionally biased region" description="Low complexity" evidence="5">
    <location>
        <begin position="903"/>
        <end position="941"/>
    </location>
</feature>
<feature type="compositionally biased region" description="Basic and acidic residues" evidence="5">
    <location>
        <begin position="1070"/>
        <end position="1096"/>
    </location>
</feature>
<dbReference type="SUPFAM" id="SSF52540">
    <property type="entry name" value="P-loop containing nucleoside triphosphate hydrolases"/>
    <property type="match status" value="2"/>
</dbReference>
<dbReference type="InterPro" id="IPR001650">
    <property type="entry name" value="Helicase_C-like"/>
</dbReference>
<name>A0A8G2EX02_9PROT</name>
<feature type="compositionally biased region" description="Basic and acidic residues" evidence="5">
    <location>
        <begin position="1050"/>
        <end position="1063"/>
    </location>
</feature>
<dbReference type="AlphaFoldDB" id="A0A8G2EX02"/>
<evidence type="ECO:0000256" key="1">
    <source>
        <dbReference type="ARBA" id="ARBA00022741"/>
    </source>
</evidence>
<feature type="region of interest" description="Disordered" evidence="5">
    <location>
        <begin position="791"/>
        <end position="1117"/>
    </location>
</feature>
<evidence type="ECO:0000256" key="4">
    <source>
        <dbReference type="ARBA" id="ARBA00022840"/>
    </source>
</evidence>
<dbReference type="RefSeq" id="WP_093154169.1">
    <property type="nucleotide sequence ID" value="NZ_FNBW01000019.1"/>
</dbReference>
<dbReference type="InterPro" id="IPR014001">
    <property type="entry name" value="Helicase_ATP-bd"/>
</dbReference>
<feature type="compositionally biased region" description="Low complexity" evidence="5">
    <location>
        <begin position="840"/>
        <end position="864"/>
    </location>
</feature>
<feature type="domain" description="Helicase C-terminal" evidence="7">
    <location>
        <begin position="158"/>
        <end position="322"/>
    </location>
</feature>
<sequence length="1117" mass="122918">MVLASPAASVTAVLGPTNTGKTHLAIERMLGHRDGVIGFPLRLLARENYDKIVARKGHRAVALVTGEEKIIPPDARYFVCTVESMPLDRAFEFLAVDEVQLAGDPERGHVFTDRLLHARGLEETMLLGSETIRPLLKRLVPEARFETRPRLSELSYSGLCKMTRLPRRSAVVAFSAADVYAIAEVVRRQRGGVAVVMGALSPRTRNAQVQMYQEGEVDYLVATDAIGMGLNMDIDHVFFASDRKFDGRFPRRLRAAELAQIAGRAGRHMNDGTFGVTGNCAPLDDEAVMAIESHTFDPLKQLSWRNTRLDFSTMRDLKRSLEVWPEHDFLSRKRDGEDHEALEALSRTEEVAARANGPARIRLLWDVCQIPDFQKHLTESHARLLAQVYLYLTDAEEKLPSDWVDGQMSRFDRTEGDIDTLMGRIAHIRTWTYITHRGDWIDDAGHWQSRARAIEDRLSDALHQQLTLRFVDRRSATLSRKLKGGKEDILAGVSGDGTVTVEGHRVGHLEGFSFQPDAANTEEEKQVMTAARRVLPDEIARRVSRLESDLDEVFRLDGHGVFFWRGTPVADLVAGDVPWRPDVRVRESDMLEPPQRDRVQKRLRTWLEVHLEAVIPQLLQLARSDLSGGARGIVFQVLEGLGNAPAEGLRPMVKELDDQGRKDLARVGIRLGTENLYIPQLLKPKPVALRGLLWSVFHGRFPEEGLPPEGRVQVVRRPETPTEYDIALGYQRLGGRAIRIDMVERIAALIRQAARNGPFAINPDMLSLAGVDHETFTAILNDLGYRKVGERPAEQPAAEQPVADQSAAPEDQAAVADTAAEEPTPGEAAETQPVETQPVDTTAADTTAADTPAAPAEVEGPEAGSQRADAEAPESVGAPTPEEPPAGEQPADAAPTEVRPEAAETPAVPDVAPAAGPEVTTPAEPVDAAASDVAAESASPDDAAEVAPEAEAEPVVMVPLFARRRREENRRPRPNRNKQRQGGNRQNAAEGAPAGEARADGRPAQERPAQDRQGQDRQGQDRQERSGQGKRPDNRSSQGKPQHGKTAHARQGEGDGQRSDRRRGGGKGPNRRDGDRRGRDDRPRVHTAEPERRGEIDPDSPFAALAGLRDAMRKKDG</sequence>
<dbReference type="PANTHER" id="PTHR12131:SF1">
    <property type="entry name" value="ATP-DEPENDENT RNA HELICASE SUPV3L1, MITOCHONDRIAL-RELATED"/>
    <property type="match status" value="1"/>
</dbReference>
<evidence type="ECO:0000256" key="3">
    <source>
        <dbReference type="ARBA" id="ARBA00022806"/>
    </source>
</evidence>
<keyword evidence="3 8" id="KW-0347">Helicase</keyword>
<dbReference type="EMBL" id="FNBW01000019">
    <property type="protein sequence ID" value="SDG49920.1"/>
    <property type="molecule type" value="Genomic_DNA"/>
</dbReference>
<dbReference type="Pfam" id="PF00271">
    <property type="entry name" value="Helicase_C"/>
    <property type="match status" value="1"/>
</dbReference>
<reference evidence="8 9" key="1">
    <citation type="submission" date="2016-10" db="EMBL/GenBank/DDBJ databases">
        <authorList>
            <person name="Varghese N."/>
            <person name="Submissions S."/>
        </authorList>
    </citation>
    <scope>NUCLEOTIDE SEQUENCE [LARGE SCALE GENOMIC DNA]</scope>
    <source>
        <strain evidence="8 9">DSM 18839</strain>
    </source>
</reference>
<organism evidence="8 9">
    <name type="scientific">Thalassobaculum litoreum DSM 18839</name>
    <dbReference type="NCBI Taxonomy" id="1123362"/>
    <lineage>
        <taxon>Bacteria</taxon>
        <taxon>Pseudomonadati</taxon>
        <taxon>Pseudomonadota</taxon>
        <taxon>Alphaproteobacteria</taxon>
        <taxon>Rhodospirillales</taxon>
        <taxon>Thalassobaculaceae</taxon>
        <taxon>Thalassobaculum</taxon>
    </lineage>
</organism>
<dbReference type="InterPro" id="IPR055206">
    <property type="entry name" value="DEXQc_SUV3"/>
</dbReference>
<keyword evidence="9" id="KW-1185">Reference proteome</keyword>
<evidence type="ECO:0000256" key="5">
    <source>
        <dbReference type="SAM" id="MobiDB-lite"/>
    </source>
</evidence>